<dbReference type="GO" id="GO:0050613">
    <property type="term" value="F:Delta14-sterol reductase activity"/>
    <property type="evidence" value="ECO:0007669"/>
    <property type="project" value="TreeGrafter"/>
</dbReference>
<dbReference type="PANTHER" id="PTHR21257:SF52">
    <property type="entry name" value="DELTA(14)-STEROL REDUCTASE TM7SF2"/>
    <property type="match status" value="1"/>
</dbReference>
<protein>
    <submittedName>
        <fullName evidence="14">Uncharacterized protein</fullName>
    </submittedName>
</protein>
<feature type="transmembrane region" description="Helical" evidence="13">
    <location>
        <begin position="126"/>
        <end position="148"/>
    </location>
</feature>
<dbReference type="AlphaFoldDB" id="A0AAV5FIC9"/>
<organism evidence="14 15">
    <name type="scientific">Eleusine coracana subsp. coracana</name>
    <dbReference type="NCBI Taxonomy" id="191504"/>
    <lineage>
        <taxon>Eukaryota</taxon>
        <taxon>Viridiplantae</taxon>
        <taxon>Streptophyta</taxon>
        <taxon>Embryophyta</taxon>
        <taxon>Tracheophyta</taxon>
        <taxon>Spermatophyta</taxon>
        <taxon>Magnoliopsida</taxon>
        <taxon>Liliopsida</taxon>
        <taxon>Poales</taxon>
        <taxon>Poaceae</taxon>
        <taxon>PACMAD clade</taxon>
        <taxon>Chloridoideae</taxon>
        <taxon>Cynodonteae</taxon>
        <taxon>Eleusininae</taxon>
        <taxon>Eleusine</taxon>
    </lineage>
</organism>
<name>A0AAV5FIC9_ELECO</name>
<evidence type="ECO:0000256" key="3">
    <source>
        <dbReference type="ARBA" id="ARBA00022516"/>
    </source>
</evidence>
<keyword evidence="9" id="KW-0443">Lipid metabolism</keyword>
<dbReference type="Proteomes" id="UP001054889">
    <property type="component" value="Unassembled WGS sequence"/>
</dbReference>
<feature type="transmembrane region" description="Helical" evidence="13">
    <location>
        <begin position="45"/>
        <end position="72"/>
    </location>
</feature>
<evidence type="ECO:0000256" key="4">
    <source>
        <dbReference type="ARBA" id="ARBA00022692"/>
    </source>
</evidence>
<evidence type="ECO:0000256" key="5">
    <source>
        <dbReference type="ARBA" id="ARBA00022955"/>
    </source>
</evidence>
<feature type="transmembrane region" description="Helical" evidence="13">
    <location>
        <begin position="93"/>
        <end position="114"/>
    </location>
</feature>
<keyword evidence="10 13" id="KW-0472">Membrane</keyword>
<evidence type="ECO:0000256" key="10">
    <source>
        <dbReference type="ARBA" id="ARBA00023136"/>
    </source>
</evidence>
<keyword evidence="15" id="KW-1185">Reference proteome</keyword>
<evidence type="ECO:0000256" key="8">
    <source>
        <dbReference type="ARBA" id="ARBA00023011"/>
    </source>
</evidence>
<dbReference type="InterPro" id="IPR018083">
    <property type="entry name" value="Sterol_reductase_CS"/>
</dbReference>
<evidence type="ECO:0000256" key="9">
    <source>
        <dbReference type="ARBA" id="ARBA00023098"/>
    </source>
</evidence>
<keyword evidence="5" id="KW-0752">Steroid biosynthesis</keyword>
<evidence type="ECO:0000256" key="6">
    <source>
        <dbReference type="ARBA" id="ARBA00022989"/>
    </source>
</evidence>
<proteinExistence type="inferred from homology"/>
<dbReference type="Pfam" id="PF01222">
    <property type="entry name" value="ERG4_ERG24"/>
    <property type="match status" value="3"/>
</dbReference>
<keyword evidence="11" id="KW-1207">Sterol metabolism</keyword>
<comment type="similarity">
    <text evidence="2">Belongs to the ERG4/ERG24 family.</text>
</comment>
<dbReference type="Gene3D" id="1.20.120.1630">
    <property type="match status" value="1"/>
</dbReference>
<dbReference type="GO" id="GO:0005789">
    <property type="term" value="C:endoplasmic reticulum membrane"/>
    <property type="evidence" value="ECO:0007669"/>
    <property type="project" value="TreeGrafter"/>
</dbReference>
<evidence type="ECO:0000256" key="12">
    <source>
        <dbReference type="ARBA" id="ARBA00023221"/>
    </source>
</evidence>
<dbReference type="InterPro" id="IPR001171">
    <property type="entry name" value="ERG24_DHCR-like"/>
</dbReference>
<keyword evidence="3" id="KW-0444">Lipid biosynthesis</keyword>
<comment type="subcellular location">
    <subcellularLocation>
        <location evidence="1">Membrane</location>
        <topology evidence="1">Multi-pass membrane protein</topology>
    </subcellularLocation>
</comment>
<sequence>MEAAAAAAVLPALVPSQSAVGASSLISREQCCAPLLRCPWIAKSLPVPALCVVQVVVLLAYLVYLAAAGAVLPGKIVAGAVLPDSSRLHYRCNGLLSLLLLLGLSALGVYMGWMSATVVADRGLELLSATFIFSILVGATLDLTMWLGVQLNPHFMGVDLKFFFVRAGMMAWLFINLSLFAKSYLSGSVNLSVILYQFFCGWYIIDYFVHEEFMTSTWDIIAERLGFMLVFGDLVFIPFTFTIQIVLVVLALDYLNIVSWGIARHCNYLGDLLLALSFSLPCGASSVIPYFYPTYLLILLIWRERRDEARCSQKYKEIWVEYCKLVPWRILPYVY</sequence>
<keyword evidence="7" id="KW-0560">Oxidoreductase</keyword>
<feature type="transmembrane region" description="Helical" evidence="13">
    <location>
        <begin position="187"/>
        <end position="205"/>
    </location>
</feature>
<evidence type="ECO:0000256" key="13">
    <source>
        <dbReference type="SAM" id="Phobius"/>
    </source>
</evidence>
<comment type="caution">
    <text evidence="14">The sequence shown here is derived from an EMBL/GenBank/DDBJ whole genome shotgun (WGS) entry which is preliminary data.</text>
</comment>
<keyword evidence="8" id="KW-0756">Sterol biosynthesis</keyword>
<dbReference type="PROSITE" id="PS01018">
    <property type="entry name" value="STEROL_REDUCT_2"/>
    <property type="match status" value="1"/>
</dbReference>
<dbReference type="GO" id="GO:0016126">
    <property type="term" value="P:sterol biosynthetic process"/>
    <property type="evidence" value="ECO:0007669"/>
    <property type="project" value="UniProtKB-KW"/>
</dbReference>
<evidence type="ECO:0000313" key="14">
    <source>
        <dbReference type="EMBL" id="GJN34668.1"/>
    </source>
</evidence>
<reference evidence="14" key="1">
    <citation type="journal article" date="2018" name="DNA Res.">
        <title>Multiple hybrid de novo genome assembly of finger millet, an orphan allotetraploid crop.</title>
        <authorList>
            <person name="Hatakeyama M."/>
            <person name="Aluri S."/>
            <person name="Balachadran M.T."/>
            <person name="Sivarajan S.R."/>
            <person name="Patrignani A."/>
            <person name="Gruter S."/>
            <person name="Poveda L."/>
            <person name="Shimizu-Inatsugi R."/>
            <person name="Baeten J."/>
            <person name="Francoijs K.J."/>
            <person name="Nataraja K.N."/>
            <person name="Reddy Y.A.N."/>
            <person name="Phadnis S."/>
            <person name="Ravikumar R.L."/>
            <person name="Schlapbach R."/>
            <person name="Sreeman S.M."/>
            <person name="Shimizu K.K."/>
        </authorList>
    </citation>
    <scope>NUCLEOTIDE SEQUENCE</scope>
</reference>
<reference evidence="14" key="2">
    <citation type="submission" date="2021-12" db="EMBL/GenBank/DDBJ databases">
        <title>Resequencing data analysis of finger millet.</title>
        <authorList>
            <person name="Hatakeyama M."/>
            <person name="Aluri S."/>
            <person name="Balachadran M.T."/>
            <person name="Sivarajan S.R."/>
            <person name="Poveda L."/>
            <person name="Shimizu-Inatsugi R."/>
            <person name="Schlapbach R."/>
            <person name="Sreeman S.M."/>
            <person name="Shimizu K.K."/>
        </authorList>
    </citation>
    <scope>NUCLEOTIDE SEQUENCE</scope>
</reference>
<feature type="transmembrane region" description="Helical" evidence="13">
    <location>
        <begin position="272"/>
        <end position="302"/>
    </location>
</feature>
<evidence type="ECO:0000256" key="11">
    <source>
        <dbReference type="ARBA" id="ARBA00023166"/>
    </source>
</evidence>
<keyword evidence="6 13" id="KW-1133">Transmembrane helix</keyword>
<evidence type="ECO:0000256" key="1">
    <source>
        <dbReference type="ARBA" id="ARBA00004141"/>
    </source>
</evidence>
<keyword evidence="4 13" id="KW-0812">Transmembrane</keyword>
<feature type="transmembrane region" description="Helical" evidence="13">
    <location>
        <begin position="160"/>
        <end position="181"/>
    </location>
</feature>
<accession>A0AAV5FIC9</accession>
<keyword evidence="12" id="KW-0753">Steroid metabolism</keyword>
<gene>
    <name evidence="14" type="primary">gb23352</name>
    <name evidence="14" type="ORF">PR202_gb23352</name>
</gene>
<dbReference type="EMBL" id="BQKI01000085">
    <property type="protein sequence ID" value="GJN34668.1"/>
    <property type="molecule type" value="Genomic_DNA"/>
</dbReference>
<feature type="transmembrane region" description="Helical" evidence="13">
    <location>
        <begin position="225"/>
        <end position="252"/>
    </location>
</feature>
<evidence type="ECO:0000256" key="7">
    <source>
        <dbReference type="ARBA" id="ARBA00023002"/>
    </source>
</evidence>
<evidence type="ECO:0000256" key="2">
    <source>
        <dbReference type="ARBA" id="ARBA00005402"/>
    </source>
</evidence>
<dbReference type="PANTHER" id="PTHR21257">
    <property type="entry name" value="DELTA(14)-STEROL REDUCTASE"/>
    <property type="match status" value="1"/>
</dbReference>
<evidence type="ECO:0000313" key="15">
    <source>
        <dbReference type="Proteomes" id="UP001054889"/>
    </source>
</evidence>